<dbReference type="Proteomes" id="UP001437256">
    <property type="component" value="Unassembled WGS sequence"/>
</dbReference>
<keyword evidence="3" id="KW-1185">Reference proteome</keyword>
<dbReference type="Gene3D" id="3.60.130.30">
    <property type="match status" value="1"/>
</dbReference>
<reference evidence="2 3" key="1">
    <citation type="submission" date="2024-05" db="EMBL/GenBank/DDBJ databases">
        <title>A draft genome resource for the thread blight pathogen Marasmius tenuissimus strain MS-2.</title>
        <authorList>
            <person name="Yulfo-Soto G.E."/>
            <person name="Baruah I.K."/>
            <person name="Amoako-Attah I."/>
            <person name="Bukari Y."/>
            <person name="Meinhardt L.W."/>
            <person name="Bailey B.A."/>
            <person name="Cohen S.P."/>
        </authorList>
    </citation>
    <scope>NUCLEOTIDE SEQUENCE [LARGE SCALE GENOMIC DNA]</scope>
    <source>
        <strain evidence="2 3">MS-2</strain>
    </source>
</reference>
<feature type="region of interest" description="Disordered" evidence="1">
    <location>
        <begin position="73"/>
        <end position="118"/>
    </location>
</feature>
<evidence type="ECO:0000313" key="3">
    <source>
        <dbReference type="Proteomes" id="UP001437256"/>
    </source>
</evidence>
<organism evidence="2 3">
    <name type="scientific">Marasmius tenuissimus</name>
    <dbReference type="NCBI Taxonomy" id="585030"/>
    <lineage>
        <taxon>Eukaryota</taxon>
        <taxon>Fungi</taxon>
        <taxon>Dikarya</taxon>
        <taxon>Basidiomycota</taxon>
        <taxon>Agaricomycotina</taxon>
        <taxon>Agaricomycetes</taxon>
        <taxon>Agaricomycetidae</taxon>
        <taxon>Agaricales</taxon>
        <taxon>Marasmiineae</taxon>
        <taxon>Marasmiaceae</taxon>
        <taxon>Marasmius</taxon>
    </lineage>
</organism>
<evidence type="ECO:0000313" key="2">
    <source>
        <dbReference type="EMBL" id="KAL0067314.1"/>
    </source>
</evidence>
<sequence length="478" mass="53287">MSSLDSKGWRRKLRSGKEFSPIVIEDLDISRLLWDAAARQVEGESGVKTPGSAVEEACDMVDVDFTLLKNNTKKHVGKKRKAREDDDGGRGPEESKRHRKVTPIDDGGQSHTNRKRCRKRARLADLVGRASKNPCFIASPVSTAFNSTSLPSKGDGYSAKVTSSKEMEDGSREFSVDELVTEKGFDLVKWDGTEHKTITDPSSTVLVALVTPPDDPTFKEKCLVFHSAILSKREQFEEADATQQRGNFPAVRQGITYGMGQDVPMRVVDRKYANIMEELLSTKEAARISGYQSASYARFSPKNYEYYSETKRLIRKYPRTKHLRWNFECSVFASAAINFGPRTCTFKHRDIQNLPHGWCAVTAMGNYDYRKGGHLVLWDLKLVIQFPPGCTILLPSASLLHSNIPVQPGETRTSYTQYSAGALFRWVNHGGRNLTELKAQDRNAFNAHGAGLKAKAGLAGVERLSTLDELVAQGHLVR</sequence>
<dbReference type="EMBL" id="JBBXMP010000026">
    <property type="protein sequence ID" value="KAL0067314.1"/>
    <property type="molecule type" value="Genomic_DNA"/>
</dbReference>
<comment type="caution">
    <text evidence="2">The sequence shown here is derived from an EMBL/GenBank/DDBJ whole genome shotgun (WGS) entry which is preliminary data.</text>
</comment>
<proteinExistence type="predicted"/>
<protein>
    <submittedName>
        <fullName evidence="2">Uncharacterized protein</fullName>
    </submittedName>
</protein>
<gene>
    <name evidence="2" type="ORF">AAF712_005540</name>
</gene>
<feature type="compositionally biased region" description="Basic and acidic residues" evidence="1">
    <location>
        <begin position="82"/>
        <end position="96"/>
    </location>
</feature>
<evidence type="ECO:0000256" key="1">
    <source>
        <dbReference type="SAM" id="MobiDB-lite"/>
    </source>
</evidence>
<accession>A0ABR3A2R2</accession>
<name>A0ABR3A2R2_9AGAR</name>